<dbReference type="InterPro" id="IPR012678">
    <property type="entry name" value="Ribosomal_uL23/eL15/eS24_sf"/>
</dbReference>
<dbReference type="Gene3D" id="3.30.70.330">
    <property type="match status" value="1"/>
</dbReference>
<name>G3IC23_CRIGR</name>
<dbReference type="InParanoid" id="G3IC23"/>
<dbReference type="GO" id="GO:0003735">
    <property type="term" value="F:structural constituent of ribosome"/>
    <property type="evidence" value="ECO:0007669"/>
    <property type="project" value="InterPro"/>
</dbReference>
<dbReference type="PANTHER" id="PTHR11620">
    <property type="entry name" value="60S RIBOSOMAL PROTEIN L23A"/>
    <property type="match status" value="1"/>
</dbReference>
<dbReference type="EMBL" id="JH001880">
    <property type="protein sequence ID" value="EGW06510.1"/>
    <property type="molecule type" value="Genomic_DNA"/>
</dbReference>
<dbReference type="InterPro" id="IPR013025">
    <property type="entry name" value="Ribosomal_uL23-like"/>
</dbReference>
<proteinExistence type="inferred from homology"/>
<reference evidence="5" key="1">
    <citation type="journal article" date="2011" name="Nat. Biotechnol.">
        <title>The genomic sequence of the Chinese hamster ovary (CHO)-K1 cell line.</title>
        <authorList>
            <person name="Xu X."/>
            <person name="Nagarajan H."/>
            <person name="Lewis N.E."/>
            <person name="Pan S."/>
            <person name="Cai Z."/>
            <person name="Liu X."/>
            <person name="Chen W."/>
            <person name="Xie M."/>
            <person name="Wang W."/>
            <person name="Hammond S."/>
            <person name="Andersen M.R."/>
            <person name="Neff N."/>
            <person name="Passarelli B."/>
            <person name="Koh W."/>
            <person name="Fan H.C."/>
            <person name="Wang J."/>
            <person name="Gui Y."/>
            <person name="Lee K.H."/>
            <person name="Betenbaugh M.J."/>
            <person name="Quake S.R."/>
            <person name="Famili I."/>
            <person name="Palsson B.O."/>
            <person name="Wang J."/>
        </authorList>
    </citation>
    <scope>NUCLEOTIDE SEQUENCE [LARGE SCALE GENOMIC DNA]</scope>
    <source>
        <strain evidence="5">CHO K1 cell line</strain>
    </source>
</reference>
<dbReference type="Proteomes" id="UP000001075">
    <property type="component" value="Unassembled WGS sequence"/>
</dbReference>
<comment type="similarity">
    <text evidence="1">Belongs to the universal ribosomal protein uL23 family.</text>
</comment>
<organism evidence="4 5">
    <name type="scientific">Cricetulus griseus</name>
    <name type="common">Chinese hamster</name>
    <name type="synonym">Cricetulus barabensis griseus</name>
    <dbReference type="NCBI Taxonomy" id="10029"/>
    <lineage>
        <taxon>Eukaryota</taxon>
        <taxon>Metazoa</taxon>
        <taxon>Chordata</taxon>
        <taxon>Craniata</taxon>
        <taxon>Vertebrata</taxon>
        <taxon>Euteleostomi</taxon>
        <taxon>Mammalia</taxon>
        <taxon>Eutheria</taxon>
        <taxon>Euarchontoglires</taxon>
        <taxon>Glires</taxon>
        <taxon>Rodentia</taxon>
        <taxon>Myomorpha</taxon>
        <taxon>Muroidea</taxon>
        <taxon>Cricetidae</taxon>
        <taxon>Cricetinae</taxon>
        <taxon>Cricetulus</taxon>
    </lineage>
</organism>
<gene>
    <name evidence="4" type="ORF">I79_021211</name>
</gene>
<sequence>MEMQQQQQPEVSASLLNTPKRNKCVHCASIKLSLVAENIMKRTDNNSTHVITVDIKANNKYQIKQAVKKLYDIDVA</sequence>
<protein>
    <submittedName>
        <fullName evidence="4">60S ribosomal protein L23a</fullName>
    </submittedName>
</protein>
<dbReference type="InterPro" id="IPR012677">
    <property type="entry name" value="Nucleotide-bd_a/b_plait_sf"/>
</dbReference>
<keyword evidence="3" id="KW-0687">Ribonucleoprotein</keyword>
<dbReference type="GO" id="GO:0022626">
    <property type="term" value="C:cytosolic ribosome"/>
    <property type="evidence" value="ECO:0007669"/>
    <property type="project" value="UniProtKB-ARBA"/>
</dbReference>
<accession>G3IC23</accession>
<evidence type="ECO:0000256" key="3">
    <source>
        <dbReference type="ARBA" id="ARBA00023274"/>
    </source>
</evidence>
<dbReference type="GO" id="GO:0044391">
    <property type="term" value="C:ribosomal subunit"/>
    <property type="evidence" value="ECO:0007669"/>
    <property type="project" value="UniProtKB-ARBA"/>
</dbReference>
<dbReference type="GO" id="GO:0006412">
    <property type="term" value="P:translation"/>
    <property type="evidence" value="ECO:0007669"/>
    <property type="project" value="InterPro"/>
</dbReference>
<keyword evidence="2 4" id="KW-0689">Ribosomal protein</keyword>
<evidence type="ECO:0000256" key="2">
    <source>
        <dbReference type="ARBA" id="ARBA00022980"/>
    </source>
</evidence>
<dbReference type="STRING" id="10029.G3IC23"/>
<evidence type="ECO:0000256" key="1">
    <source>
        <dbReference type="ARBA" id="ARBA00006700"/>
    </source>
</evidence>
<evidence type="ECO:0000313" key="5">
    <source>
        <dbReference type="Proteomes" id="UP000001075"/>
    </source>
</evidence>
<evidence type="ECO:0000313" key="4">
    <source>
        <dbReference type="EMBL" id="EGW06510.1"/>
    </source>
</evidence>
<dbReference type="AlphaFoldDB" id="G3IC23"/>
<dbReference type="SUPFAM" id="SSF54189">
    <property type="entry name" value="Ribosomal proteins S24e, L23 and L15e"/>
    <property type="match status" value="1"/>
</dbReference>